<protein>
    <submittedName>
        <fullName evidence="1">Uncharacterized protein</fullName>
    </submittedName>
</protein>
<gene>
    <name evidence="1" type="primary">ORF157246</name>
</gene>
<sequence length="51" mass="5593">MRLVASMKLYGQLGVPREFPIASSMFHFIGVCMMDMNAGCDVACPYSCISL</sequence>
<reference evidence="1" key="1">
    <citation type="submission" date="2014-12" db="EMBL/GenBank/DDBJ databases">
        <title>Insight into the proteome of Arion vulgaris.</title>
        <authorList>
            <person name="Aradska J."/>
            <person name="Bulat T."/>
            <person name="Smidak R."/>
            <person name="Sarate P."/>
            <person name="Gangsoo J."/>
            <person name="Sialana F."/>
            <person name="Bilban M."/>
            <person name="Lubec G."/>
        </authorList>
    </citation>
    <scope>NUCLEOTIDE SEQUENCE</scope>
    <source>
        <tissue evidence="1">Skin</tissue>
    </source>
</reference>
<dbReference type="EMBL" id="HACG01040218">
    <property type="protein sequence ID" value="CEK87083.1"/>
    <property type="molecule type" value="Transcribed_RNA"/>
</dbReference>
<name>A0A0B7B228_9EUPU</name>
<proteinExistence type="predicted"/>
<evidence type="ECO:0000313" key="1">
    <source>
        <dbReference type="EMBL" id="CEK87083.1"/>
    </source>
</evidence>
<dbReference type="AlphaFoldDB" id="A0A0B7B228"/>
<organism evidence="1">
    <name type="scientific">Arion vulgaris</name>
    <dbReference type="NCBI Taxonomy" id="1028688"/>
    <lineage>
        <taxon>Eukaryota</taxon>
        <taxon>Metazoa</taxon>
        <taxon>Spiralia</taxon>
        <taxon>Lophotrochozoa</taxon>
        <taxon>Mollusca</taxon>
        <taxon>Gastropoda</taxon>
        <taxon>Heterobranchia</taxon>
        <taxon>Euthyneura</taxon>
        <taxon>Panpulmonata</taxon>
        <taxon>Eupulmonata</taxon>
        <taxon>Stylommatophora</taxon>
        <taxon>Helicina</taxon>
        <taxon>Arionoidea</taxon>
        <taxon>Arionidae</taxon>
        <taxon>Arion</taxon>
    </lineage>
</organism>
<accession>A0A0B7B228</accession>